<comment type="caution">
    <text evidence="8">The sequence shown here is derived from an EMBL/GenBank/DDBJ whole genome shotgun (WGS) entry which is preliminary data.</text>
</comment>
<dbReference type="Pfam" id="PF08281">
    <property type="entry name" value="Sigma70_r4_2"/>
    <property type="match status" value="1"/>
</dbReference>
<dbReference type="InterPro" id="IPR013249">
    <property type="entry name" value="RNA_pol_sigma70_r4_t2"/>
</dbReference>
<dbReference type="InterPro" id="IPR039425">
    <property type="entry name" value="RNA_pol_sigma-70-like"/>
</dbReference>
<keyword evidence="2" id="KW-0805">Transcription regulation</keyword>
<dbReference type="Proteomes" id="UP000706891">
    <property type="component" value="Unassembled WGS sequence"/>
</dbReference>
<dbReference type="InterPro" id="IPR014284">
    <property type="entry name" value="RNA_pol_sigma-70_dom"/>
</dbReference>
<dbReference type="AlphaFoldDB" id="A0A938WV74"/>
<dbReference type="NCBIfam" id="TIGR02937">
    <property type="entry name" value="sigma70-ECF"/>
    <property type="match status" value="1"/>
</dbReference>
<feature type="domain" description="RNA polymerase sigma factor 70 region 4 type 2" evidence="7">
    <location>
        <begin position="97"/>
        <end position="148"/>
    </location>
</feature>
<dbReference type="InterPro" id="IPR013325">
    <property type="entry name" value="RNA_pol_sigma_r2"/>
</dbReference>
<evidence type="ECO:0000256" key="2">
    <source>
        <dbReference type="ARBA" id="ARBA00023015"/>
    </source>
</evidence>
<dbReference type="CDD" id="cd06171">
    <property type="entry name" value="Sigma70_r4"/>
    <property type="match status" value="1"/>
</dbReference>
<dbReference type="Gene3D" id="1.10.1740.10">
    <property type="match status" value="1"/>
</dbReference>
<name>A0A938WV74_9BACT</name>
<proteinExistence type="inferred from homology"/>
<evidence type="ECO:0000256" key="5">
    <source>
        <dbReference type="ARBA" id="ARBA00023163"/>
    </source>
</evidence>
<dbReference type="GO" id="GO:0006352">
    <property type="term" value="P:DNA-templated transcription initiation"/>
    <property type="evidence" value="ECO:0007669"/>
    <property type="project" value="InterPro"/>
</dbReference>
<evidence type="ECO:0000313" key="8">
    <source>
        <dbReference type="EMBL" id="MBM6674181.1"/>
    </source>
</evidence>
<gene>
    <name evidence="8" type="ORF">H6A34_09875</name>
</gene>
<dbReference type="GO" id="GO:0003677">
    <property type="term" value="F:DNA binding"/>
    <property type="evidence" value="ECO:0007669"/>
    <property type="project" value="UniProtKB-KW"/>
</dbReference>
<dbReference type="EMBL" id="JACJJG010000057">
    <property type="protein sequence ID" value="MBM6674181.1"/>
    <property type="molecule type" value="Genomic_DNA"/>
</dbReference>
<dbReference type="InterPro" id="IPR007627">
    <property type="entry name" value="RNA_pol_sigma70_r2"/>
</dbReference>
<organism evidence="8 9">
    <name type="scientific">Marseilla massiliensis</name>
    <dbReference type="NCBI Taxonomy" id="1841864"/>
    <lineage>
        <taxon>Bacteria</taxon>
        <taxon>Pseudomonadati</taxon>
        <taxon>Bacteroidota</taxon>
        <taxon>Bacteroidia</taxon>
        <taxon>Bacteroidales</taxon>
        <taxon>Prevotellaceae</taxon>
        <taxon>Marseilla</taxon>
    </lineage>
</organism>
<feature type="domain" description="RNA polymerase sigma-70 region 2" evidence="6">
    <location>
        <begin position="13"/>
        <end position="73"/>
    </location>
</feature>
<dbReference type="InterPro" id="IPR013324">
    <property type="entry name" value="RNA_pol_sigma_r3/r4-like"/>
</dbReference>
<keyword evidence="9" id="KW-1185">Reference proteome</keyword>
<evidence type="ECO:0000256" key="4">
    <source>
        <dbReference type="ARBA" id="ARBA00023125"/>
    </source>
</evidence>
<keyword evidence="4" id="KW-0238">DNA-binding</keyword>
<evidence type="ECO:0000259" key="7">
    <source>
        <dbReference type="Pfam" id="PF08281"/>
    </source>
</evidence>
<dbReference type="Pfam" id="PF04542">
    <property type="entry name" value="Sigma70_r2"/>
    <property type="match status" value="1"/>
</dbReference>
<dbReference type="SUPFAM" id="SSF88659">
    <property type="entry name" value="Sigma3 and sigma4 domains of RNA polymerase sigma factors"/>
    <property type="match status" value="1"/>
</dbReference>
<dbReference type="Gene3D" id="1.10.10.10">
    <property type="entry name" value="Winged helix-like DNA-binding domain superfamily/Winged helix DNA-binding domain"/>
    <property type="match status" value="1"/>
</dbReference>
<keyword evidence="5" id="KW-0804">Transcription</keyword>
<dbReference type="InterPro" id="IPR036388">
    <property type="entry name" value="WH-like_DNA-bd_sf"/>
</dbReference>
<dbReference type="PANTHER" id="PTHR43133:SF8">
    <property type="entry name" value="RNA POLYMERASE SIGMA FACTOR HI_1459-RELATED"/>
    <property type="match status" value="1"/>
</dbReference>
<evidence type="ECO:0000313" key="9">
    <source>
        <dbReference type="Proteomes" id="UP000706891"/>
    </source>
</evidence>
<reference evidence="8" key="2">
    <citation type="journal article" date="2021" name="Sci. Rep.">
        <title>The distribution of antibiotic resistance genes in chicken gut microbiota commensals.</title>
        <authorList>
            <person name="Juricova H."/>
            <person name="Matiasovicova J."/>
            <person name="Kubasova T."/>
            <person name="Cejkova D."/>
            <person name="Rychlik I."/>
        </authorList>
    </citation>
    <scope>NUCLEOTIDE SEQUENCE</scope>
    <source>
        <strain evidence="8">An824</strain>
    </source>
</reference>
<dbReference type="PANTHER" id="PTHR43133">
    <property type="entry name" value="RNA POLYMERASE ECF-TYPE SIGMA FACTO"/>
    <property type="match status" value="1"/>
</dbReference>
<accession>A0A938WV74</accession>
<comment type="similarity">
    <text evidence="1">Belongs to the sigma-70 factor family. ECF subfamily.</text>
</comment>
<evidence type="ECO:0000256" key="3">
    <source>
        <dbReference type="ARBA" id="ARBA00023082"/>
    </source>
</evidence>
<protein>
    <submittedName>
        <fullName evidence="8">Sigma-70 family RNA polymerase sigma factor</fullName>
    </submittedName>
</protein>
<evidence type="ECO:0000259" key="6">
    <source>
        <dbReference type="Pfam" id="PF04542"/>
    </source>
</evidence>
<dbReference type="RefSeq" id="WP_021948846.1">
    <property type="nucleotide sequence ID" value="NZ_JACJJG010000057.1"/>
</dbReference>
<keyword evidence="3" id="KW-0731">Sigma factor</keyword>
<evidence type="ECO:0000256" key="1">
    <source>
        <dbReference type="ARBA" id="ARBA00010641"/>
    </source>
</evidence>
<sequence>MVPEDFEREAELMRPMLLSAARGYLGNADDAEDAVQEVLVKLWSMVDTLRRPVAPLAKVLVRNFCIDRLRRRRVTVSVDETEPQTITADSTDNDMFERMMKIIDTLPAAQQVVLRLRHIDGMDMDEIAKLTGYKEANVRKILSRARMAVRKHYIEELDDE</sequence>
<dbReference type="GO" id="GO:0016987">
    <property type="term" value="F:sigma factor activity"/>
    <property type="evidence" value="ECO:0007669"/>
    <property type="project" value="UniProtKB-KW"/>
</dbReference>
<reference evidence="8" key="1">
    <citation type="submission" date="2020-08" db="EMBL/GenBank/DDBJ databases">
        <authorList>
            <person name="Cejkova D."/>
            <person name="Kubasova T."/>
            <person name="Jahodarova E."/>
            <person name="Rychlik I."/>
        </authorList>
    </citation>
    <scope>NUCLEOTIDE SEQUENCE</scope>
    <source>
        <strain evidence="8">An824</strain>
    </source>
</reference>
<dbReference type="SUPFAM" id="SSF88946">
    <property type="entry name" value="Sigma2 domain of RNA polymerase sigma factors"/>
    <property type="match status" value="1"/>
</dbReference>